<dbReference type="Pfam" id="PF03133">
    <property type="entry name" value="TTL"/>
    <property type="match status" value="1"/>
</dbReference>
<evidence type="ECO:0000256" key="2">
    <source>
        <dbReference type="ARBA" id="ARBA00022741"/>
    </source>
</evidence>
<evidence type="ECO:0000256" key="1">
    <source>
        <dbReference type="ARBA" id="ARBA00022598"/>
    </source>
</evidence>
<dbReference type="PANTHER" id="PTHR12241">
    <property type="entry name" value="TUBULIN POLYGLUTAMYLASE"/>
    <property type="match status" value="1"/>
</dbReference>
<dbReference type="InterPro" id="IPR004344">
    <property type="entry name" value="TTL/TTLL_fam"/>
</dbReference>
<name>A0A2K3D6E6_CHLRE</name>
<protein>
    <recommendedName>
        <fullName evidence="4">Tubulin--tyrosine ligase-like protein 5</fullName>
    </recommendedName>
</protein>
<sequence length="696" mass="71262">MAEGRHPQSAVGGPVQASEEPEANAPTTSAAAKGTFRFWHEERRFKGSGERCIVQRALFEHGGVRIGGYPKAAPVAGPLGWQRPGDWDFLWAPARLALKAIPHLKPGQLVSACPGLMSITKKRRLPATLKEALGEALAWDIVPHSFSLPEELPQLGAFVAEQTGNPAAAPGAAAAAASGSGCGGASSSSGSDGEEPAPAAGARSGAAGGSAANSSTSGNTAGAGSSSSGGGAGGGVDEGVGGGKGQELWILKTAQHLGKGLKLMPLEAVALEAAKPRRRPGQKPYVLAQRYVERPLLVDGRKFGLRVWVAVTGHSPLRAYLHCNGLVLFSTHGYDQSAWRTESGDVALGHVTNYAQNMDGTVWDLQQLEEHMGAEAYGRMWSRVQRHSALVIAASLKHIKAEHEALKCPSGMTCEVVGLDYLIDADLHPWLLEVNGTPSLQVEHEDGAVERLIHDQKYGMVQDLMGLLGMHERFKPRYTALRAAAKAKQQAVAAAATATAAAGGSLAAAVASATAAVASAKPSAALTKKLREQMVPSTDEGVMARVAQELTHRGGFQPLMPLMPLDPAPGLNIPWDPRDFELRRLMTAAEVSFSSAAAAFYAQGGGDEAAAGGAAGAGAGAGSSSAGDAGAVARGGGSGSAGASPEDPAVAGTGRAARRPAPGSRAAVGLGGSDDDDGEGGGFGDDVDDEDSEDDD</sequence>
<comment type="catalytic activity">
    <reaction evidence="5">
        <text>L-glutamyl-[protein] + L-glutamate + ATP = gamma-L-glutamyl-L-glutamyl-[protein] + ADP + phosphate + H(+)</text>
        <dbReference type="Rhea" id="RHEA:60144"/>
        <dbReference type="Rhea" id="RHEA-COMP:10208"/>
        <dbReference type="Rhea" id="RHEA-COMP:15517"/>
        <dbReference type="ChEBI" id="CHEBI:15378"/>
        <dbReference type="ChEBI" id="CHEBI:29973"/>
        <dbReference type="ChEBI" id="CHEBI:29985"/>
        <dbReference type="ChEBI" id="CHEBI:30616"/>
        <dbReference type="ChEBI" id="CHEBI:43474"/>
        <dbReference type="ChEBI" id="CHEBI:143622"/>
        <dbReference type="ChEBI" id="CHEBI:456216"/>
    </reaction>
    <physiologicalReaction direction="left-to-right" evidence="5">
        <dbReference type="Rhea" id="RHEA:60145"/>
    </physiologicalReaction>
</comment>
<feature type="compositionally biased region" description="Gly residues" evidence="6">
    <location>
        <begin position="607"/>
        <end position="621"/>
    </location>
</feature>
<reference evidence="7 8" key="1">
    <citation type="journal article" date="2007" name="Science">
        <title>The Chlamydomonas genome reveals the evolution of key animal and plant functions.</title>
        <authorList>
            <person name="Merchant S.S."/>
            <person name="Prochnik S.E."/>
            <person name="Vallon O."/>
            <person name="Harris E.H."/>
            <person name="Karpowicz S.J."/>
            <person name="Witman G.B."/>
            <person name="Terry A."/>
            <person name="Salamov A."/>
            <person name="Fritz-Laylin L.K."/>
            <person name="Marechal-Drouard L."/>
            <person name="Marshall W.F."/>
            <person name="Qu L.H."/>
            <person name="Nelson D.R."/>
            <person name="Sanderfoot A.A."/>
            <person name="Spalding M.H."/>
            <person name="Kapitonov V.V."/>
            <person name="Ren Q."/>
            <person name="Ferris P."/>
            <person name="Lindquist E."/>
            <person name="Shapiro H."/>
            <person name="Lucas S.M."/>
            <person name="Grimwood J."/>
            <person name="Schmutz J."/>
            <person name="Cardol P."/>
            <person name="Cerutti H."/>
            <person name="Chanfreau G."/>
            <person name="Chen C.L."/>
            <person name="Cognat V."/>
            <person name="Croft M.T."/>
            <person name="Dent R."/>
            <person name="Dutcher S."/>
            <person name="Fernandez E."/>
            <person name="Fukuzawa H."/>
            <person name="Gonzalez-Ballester D."/>
            <person name="Gonzalez-Halphen D."/>
            <person name="Hallmann A."/>
            <person name="Hanikenne M."/>
            <person name="Hippler M."/>
            <person name="Inwood W."/>
            <person name="Jabbari K."/>
            <person name="Kalanon M."/>
            <person name="Kuras R."/>
            <person name="Lefebvre P.A."/>
            <person name="Lemaire S.D."/>
            <person name="Lobanov A.V."/>
            <person name="Lohr M."/>
            <person name="Manuell A."/>
            <person name="Meier I."/>
            <person name="Mets L."/>
            <person name="Mittag M."/>
            <person name="Mittelmeier T."/>
            <person name="Moroney J.V."/>
            <person name="Moseley J."/>
            <person name="Napoli C."/>
            <person name="Nedelcu A.M."/>
            <person name="Niyogi K."/>
            <person name="Novoselov S.V."/>
            <person name="Paulsen I.T."/>
            <person name="Pazour G."/>
            <person name="Purton S."/>
            <person name="Ral J.P."/>
            <person name="Riano-Pachon D.M."/>
            <person name="Riekhof W."/>
            <person name="Rymarquis L."/>
            <person name="Schroda M."/>
            <person name="Stern D."/>
            <person name="Umen J."/>
            <person name="Willows R."/>
            <person name="Wilson N."/>
            <person name="Zimmer S.L."/>
            <person name="Allmer J."/>
            <person name="Balk J."/>
            <person name="Bisova K."/>
            <person name="Chen C.J."/>
            <person name="Elias M."/>
            <person name="Gendler K."/>
            <person name="Hauser C."/>
            <person name="Lamb M.R."/>
            <person name="Ledford H."/>
            <person name="Long J.C."/>
            <person name="Minagawa J."/>
            <person name="Page M.D."/>
            <person name="Pan J."/>
            <person name="Pootakham W."/>
            <person name="Roje S."/>
            <person name="Rose A."/>
            <person name="Stahlberg E."/>
            <person name="Terauchi A.M."/>
            <person name="Yang P."/>
            <person name="Ball S."/>
            <person name="Bowler C."/>
            <person name="Dieckmann C.L."/>
            <person name="Gladyshev V.N."/>
            <person name="Green P."/>
            <person name="Jorgensen R."/>
            <person name="Mayfield S."/>
            <person name="Mueller-Roeber B."/>
            <person name="Rajamani S."/>
            <person name="Sayre R.T."/>
            <person name="Brokstein P."/>
            <person name="Dubchak I."/>
            <person name="Goodstein D."/>
            <person name="Hornick L."/>
            <person name="Huang Y.W."/>
            <person name="Jhaveri J."/>
            <person name="Luo Y."/>
            <person name="Martinez D."/>
            <person name="Ngau W.C."/>
            <person name="Otillar B."/>
            <person name="Poliakov A."/>
            <person name="Porter A."/>
            <person name="Szajkowski L."/>
            <person name="Werner G."/>
            <person name="Zhou K."/>
            <person name="Grigoriev I.V."/>
            <person name="Rokhsar D.S."/>
            <person name="Grossman A.R."/>
        </authorList>
    </citation>
    <scope>NUCLEOTIDE SEQUENCE [LARGE SCALE GENOMIC DNA]</scope>
    <source>
        <strain evidence="8">CC-503</strain>
    </source>
</reference>
<keyword evidence="8" id="KW-1185">Reference proteome</keyword>
<feature type="region of interest" description="Disordered" evidence="6">
    <location>
        <begin position="170"/>
        <end position="239"/>
    </location>
</feature>
<dbReference type="ExpressionAtlas" id="A0A2K3D6E6">
    <property type="expression patterns" value="baseline"/>
</dbReference>
<organism evidence="7 8">
    <name type="scientific">Chlamydomonas reinhardtii</name>
    <name type="common">Chlamydomonas smithii</name>
    <dbReference type="NCBI Taxonomy" id="3055"/>
    <lineage>
        <taxon>Eukaryota</taxon>
        <taxon>Viridiplantae</taxon>
        <taxon>Chlorophyta</taxon>
        <taxon>core chlorophytes</taxon>
        <taxon>Chlorophyceae</taxon>
        <taxon>CS clade</taxon>
        <taxon>Chlamydomonadales</taxon>
        <taxon>Chlamydomonadaceae</taxon>
        <taxon>Chlamydomonas</taxon>
    </lineage>
</organism>
<feature type="compositionally biased region" description="Low complexity" evidence="6">
    <location>
        <begin position="170"/>
        <end position="226"/>
    </location>
</feature>
<feature type="compositionally biased region" description="Low complexity" evidence="6">
    <location>
        <begin position="622"/>
        <end position="632"/>
    </location>
</feature>
<dbReference type="EMBL" id="CM008973">
    <property type="protein sequence ID" value="PNW76103.1"/>
    <property type="molecule type" value="Genomic_DNA"/>
</dbReference>
<keyword evidence="2" id="KW-0547">Nucleotide-binding</keyword>
<dbReference type="GO" id="GO:0036064">
    <property type="term" value="C:ciliary basal body"/>
    <property type="evidence" value="ECO:0000318"/>
    <property type="project" value="GO_Central"/>
</dbReference>
<evidence type="ECO:0000256" key="4">
    <source>
        <dbReference type="ARBA" id="ARBA00041448"/>
    </source>
</evidence>
<feature type="compositionally biased region" description="Low complexity" evidence="6">
    <location>
        <begin position="641"/>
        <end position="668"/>
    </location>
</feature>
<evidence type="ECO:0000313" key="8">
    <source>
        <dbReference type="Proteomes" id="UP000006906"/>
    </source>
</evidence>
<dbReference type="GO" id="GO:0015631">
    <property type="term" value="F:tubulin binding"/>
    <property type="evidence" value="ECO:0000318"/>
    <property type="project" value="GO_Central"/>
</dbReference>
<dbReference type="GO" id="GO:0000226">
    <property type="term" value="P:microtubule cytoskeleton organization"/>
    <property type="evidence" value="ECO:0000318"/>
    <property type="project" value="GO_Central"/>
</dbReference>
<dbReference type="OrthoDB" id="202825at2759"/>
<evidence type="ECO:0000256" key="3">
    <source>
        <dbReference type="ARBA" id="ARBA00022840"/>
    </source>
</evidence>
<dbReference type="PROSITE" id="PS51221">
    <property type="entry name" value="TTL"/>
    <property type="match status" value="1"/>
</dbReference>
<keyword evidence="3" id="KW-0067">ATP-binding</keyword>
<dbReference type="AlphaFoldDB" id="A0A2K3D6E6"/>
<evidence type="ECO:0000256" key="6">
    <source>
        <dbReference type="SAM" id="MobiDB-lite"/>
    </source>
</evidence>
<dbReference type="Gene3D" id="3.30.470.20">
    <property type="entry name" value="ATP-grasp fold, B domain"/>
    <property type="match status" value="1"/>
</dbReference>
<feature type="compositionally biased region" description="Acidic residues" evidence="6">
    <location>
        <begin position="673"/>
        <end position="696"/>
    </location>
</feature>
<dbReference type="SUPFAM" id="SSF56059">
    <property type="entry name" value="Glutathione synthetase ATP-binding domain-like"/>
    <property type="match status" value="1"/>
</dbReference>
<dbReference type="OMA" id="ELWILKT"/>
<feature type="region of interest" description="Disordered" evidence="6">
    <location>
        <begin position="607"/>
        <end position="696"/>
    </location>
</feature>
<dbReference type="InParanoid" id="A0A2K3D6E6"/>
<gene>
    <name evidence="7" type="ORF">CHLRE_12g547700v5</name>
</gene>
<accession>A0A2K3D6E6</accession>
<dbReference type="Gramene" id="PNW76103">
    <property type="protein sequence ID" value="PNW76103"/>
    <property type="gene ID" value="CHLRE_12g547700v5"/>
</dbReference>
<evidence type="ECO:0000256" key="5">
    <source>
        <dbReference type="ARBA" id="ARBA00049274"/>
    </source>
</evidence>
<dbReference type="Proteomes" id="UP000006906">
    <property type="component" value="Chromosome 12"/>
</dbReference>
<dbReference type="GO" id="GO:0005524">
    <property type="term" value="F:ATP binding"/>
    <property type="evidence" value="ECO:0007669"/>
    <property type="project" value="UniProtKB-KW"/>
</dbReference>
<evidence type="ECO:0000313" key="7">
    <source>
        <dbReference type="EMBL" id="PNW76103.1"/>
    </source>
</evidence>
<dbReference type="GO" id="GO:0070740">
    <property type="term" value="F:tubulin-glutamic acid ligase activity"/>
    <property type="evidence" value="ECO:0000318"/>
    <property type="project" value="GO_Central"/>
</dbReference>
<feature type="region of interest" description="Disordered" evidence="6">
    <location>
        <begin position="1"/>
        <end position="33"/>
    </location>
</feature>
<dbReference type="PANTHER" id="PTHR12241:SF145">
    <property type="entry name" value="TUBULIN POLYGLUTAMYLASE TTLL5"/>
    <property type="match status" value="1"/>
</dbReference>
<dbReference type="GeneID" id="5719611"/>
<keyword evidence="1" id="KW-0436">Ligase</keyword>
<dbReference type="RefSeq" id="XP_042919067.1">
    <property type="nucleotide sequence ID" value="XM_043068911.1"/>
</dbReference>
<feature type="compositionally biased region" description="Gly residues" evidence="6">
    <location>
        <begin position="227"/>
        <end position="239"/>
    </location>
</feature>
<dbReference type="KEGG" id="cre:CHLRE_12g547700v5"/>
<proteinExistence type="predicted"/>